<dbReference type="Gene3D" id="3.40.1620.10">
    <property type="entry name" value="YefM-like domain"/>
    <property type="match status" value="1"/>
</dbReference>
<dbReference type="Proteomes" id="UP000298460">
    <property type="component" value="Unassembled WGS sequence"/>
</dbReference>
<accession>A0A4Z0R7J9</accession>
<evidence type="ECO:0000256" key="2">
    <source>
        <dbReference type="RuleBase" id="RU362080"/>
    </source>
</evidence>
<dbReference type="EMBL" id="SPQQ01000002">
    <property type="protein sequence ID" value="TGE39161.1"/>
    <property type="molecule type" value="Genomic_DNA"/>
</dbReference>
<dbReference type="NCBIfam" id="TIGR01552">
    <property type="entry name" value="phd_fam"/>
    <property type="match status" value="1"/>
</dbReference>
<dbReference type="Pfam" id="PF02604">
    <property type="entry name" value="PhdYeFM_antitox"/>
    <property type="match status" value="1"/>
</dbReference>
<protein>
    <recommendedName>
        <fullName evidence="2">Antitoxin</fullName>
    </recommendedName>
</protein>
<dbReference type="RefSeq" id="WP_135545654.1">
    <property type="nucleotide sequence ID" value="NZ_SPQQ01000002.1"/>
</dbReference>
<dbReference type="AlphaFoldDB" id="A0A4Z0R7J9"/>
<keyword evidence="4" id="KW-1185">Reference proteome</keyword>
<dbReference type="InterPro" id="IPR036165">
    <property type="entry name" value="YefM-like_sf"/>
</dbReference>
<dbReference type="PANTHER" id="PTHR33713:SF11">
    <property type="entry name" value="PREVENT-HOST-DEATH FAMILY PROTEIN"/>
    <property type="match status" value="1"/>
</dbReference>
<evidence type="ECO:0000256" key="1">
    <source>
        <dbReference type="ARBA" id="ARBA00009981"/>
    </source>
</evidence>
<comment type="function">
    <text evidence="2">Antitoxin component of a type II toxin-antitoxin (TA) system.</text>
</comment>
<comment type="similarity">
    <text evidence="1 2">Belongs to the phD/YefM antitoxin family.</text>
</comment>
<organism evidence="3 4">
    <name type="scientific">Desulfosporosinus fructosivorans</name>
    <dbReference type="NCBI Taxonomy" id="2018669"/>
    <lineage>
        <taxon>Bacteria</taxon>
        <taxon>Bacillati</taxon>
        <taxon>Bacillota</taxon>
        <taxon>Clostridia</taxon>
        <taxon>Eubacteriales</taxon>
        <taxon>Desulfitobacteriaceae</taxon>
        <taxon>Desulfosporosinus</taxon>
    </lineage>
</organism>
<sequence>MNIKEDIRPISYIKANAAEILEQVNETRRPVYVTQNGEARAVLVDTESYENMKKAIGFLKLMTQGERDIVEGKVLSQEDFFLDLDRELDNYDTVRS</sequence>
<evidence type="ECO:0000313" key="3">
    <source>
        <dbReference type="EMBL" id="TGE39161.1"/>
    </source>
</evidence>
<dbReference type="InterPro" id="IPR006442">
    <property type="entry name" value="Antitoxin_Phd/YefM"/>
</dbReference>
<name>A0A4Z0R7J9_9FIRM</name>
<proteinExistence type="inferred from homology"/>
<dbReference type="SUPFAM" id="SSF143120">
    <property type="entry name" value="YefM-like"/>
    <property type="match status" value="1"/>
</dbReference>
<dbReference type="InterPro" id="IPR051405">
    <property type="entry name" value="phD/YefM_antitoxin"/>
</dbReference>
<reference evidence="3 4" key="1">
    <citation type="submission" date="2019-03" db="EMBL/GenBank/DDBJ databases">
        <title>Draft Genome Sequence of Desulfosporosinus fructosivorans Strain 63.6F, Isolated from Marine Sediment in the Baltic Sea.</title>
        <authorList>
            <person name="Hausmann B."/>
            <person name="Vandieken V."/>
            <person name="Pjevac P."/>
            <person name="Schreck K."/>
            <person name="Herbold C.W."/>
            <person name="Loy A."/>
        </authorList>
    </citation>
    <scope>NUCLEOTIDE SEQUENCE [LARGE SCALE GENOMIC DNA]</scope>
    <source>
        <strain evidence="3 4">63.6F</strain>
    </source>
</reference>
<dbReference type="OrthoDB" id="7069202at2"/>
<dbReference type="PANTHER" id="PTHR33713">
    <property type="entry name" value="ANTITOXIN YAFN-RELATED"/>
    <property type="match status" value="1"/>
</dbReference>
<comment type="caution">
    <text evidence="3">The sequence shown here is derived from an EMBL/GenBank/DDBJ whole genome shotgun (WGS) entry which is preliminary data.</text>
</comment>
<evidence type="ECO:0000313" key="4">
    <source>
        <dbReference type="Proteomes" id="UP000298460"/>
    </source>
</evidence>
<gene>
    <name evidence="3" type="ORF">E4K67_06780</name>
</gene>